<evidence type="ECO:0000256" key="1">
    <source>
        <dbReference type="SAM" id="Phobius"/>
    </source>
</evidence>
<accession>A0A0N5D6S1</accession>
<proteinExistence type="predicted"/>
<evidence type="ECO:0000256" key="2">
    <source>
        <dbReference type="SAM" id="SignalP"/>
    </source>
</evidence>
<keyword evidence="4" id="KW-1185">Reference proteome</keyword>
<organism evidence="5">
    <name type="scientific">Thelazia callipaeda</name>
    <name type="common">Oriental eyeworm</name>
    <name type="synonym">Parasitic nematode</name>
    <dbReference type="NCBI Taxonomy" id="103827"/>
    <lineage>
        <taxon>Eukaryota</taxon>
        <taxon>Metazoa</taxon>
        <taxon>Ecdysozoa</taxon>
        <taxon>Nematoda</taxon>
        <taxon>Chromadorea</taxon>
        <taxon>Rhabditida</taxon>
        <taxon>Spirurina</taxon>
        <taxon>Spiruromorpha</taxon>
        <taxon>Thelazioidea</taxon>
        <taxon>Thelaziidae</taxon>
        <taxon>Thelazia</taxon>
    </lineage>
</organism>
<evidence type="ECO:0000313" key="4">
    <source>
        <dbReference type="Proteomes" id="UP000276776"/>
    </source>
</evidence>
<keyword evidence="1" id="KW-1133">Transmembrane helix</keyword>
<reference evidence="3 4" key="2">
    <citation type="submission" date="2018-11" db="EMBL/GenBank/DDBJ databases">
        <authorList>
            <consortium name="Pathogen Informatics"/>
        </authorList>
    </citation>
    <scope>NUCLEOTIDE SEQUENCE [LARGE SCALE GENOMIC DNA]</scope>
</reference>
<dbReference type="WBParaSite" id="TCLT_0000874001-mRNA-1">
    <property type="protein sequence ID" value="TCLT_0000874001-mRNA-1"/>
    <property type="gene ID" value="TCLT_0000874001"/>
</dbReference>
<dbReference type="EMBL" id="UYYF01004675">
    <property type="protein sequence ID" value="VDN06309.1"/>
    <property type="molecule type" value="Genomic_DNA"/>
</dbReference>
<protein>
    <submittedName>
        <fullName evidence="5">Bee-milk protein</fullName>
    </submittedName>
</protein>
<sequence>MWPVGTVVFLLALFAVVRIRALCSMKNLPRFEGSLYFSEYIHYVLSWDCQLTVTRSWNGDSLEKFNVSSDRLHLCKSDGAGSPIHYVEAQTDGSQAPFLVFIIRFDKLSGTNMNIWRVVRINISAIIHRKRLRRTILDSIYTDYLNLSTKYHIRTCAYDSMNRIICFWQDGDGQYAQLYKLFIINNITSEYRAVNEAHYLGGKSIYGKVVGSLPGAVPRVLTYEPSQPSWLFEVPVMTNITRKERRIQEMRQIGKMKGKLTQVAAMSKQSFLIGDCRDSLCEYRYSLLSLTAKALVTCVFTSNVDVISGLFQVPQQLLISIQAKAGTAQIVEPLVTSEIMQKTISIKWLDNSMVIIYALTVASVLFANIFIELLILFLPSEKIPIFEQNCTVIYKYLFPGLDTGIYFYSHIYV</sequence>
<dbReference type="Proteomes" id="UP000276776">
    <property type="component" value="Unassembled WGS sequence"/>
</dbReference>
<keyword evidence="2" id="KW-0732">Signal</keyword>
<name>A0A0N5D6S1_THECL</name>
<keyword evidence="1" id="KW-0812">Transmembrane</keyword>
<evidence type="ECO:0000313" key="5">
    <source>
        <dbReference type="WBParaSite" id="TCLT_0000874001-mRNA-1"/>
    </source>
</evidence>
<dbReference type="OMA" id="SIYCFWQ"/>
<gene>
    <name evidence="3" type="ORF">TCLT_LOCUS8729</name>
</gene>
<reference evidence="5" key="1">
    <citation type="submission" date="2017-02" db="UniProtKB">
        <authorList>
            <consortium name="WormBaseParasite"/>
        </authorList>
    </citation>
    <scope>IDENTIFICATION</scope>
</reference>
<dbReference type="AlphaFoldDB" id="A0A0N5D6S1"/>
<dbReference type="OrthoDB" id="5791272at2759"/>
<evidence type="ECO:0000313" key="3">
    <source>
        <dbReference type="EMBL" id="VDN06309.1"/>
    </source>
</evidence>
<keyword evidence="1" id="KW-0472">Membrane</keyword>
<feature type="transmembrane region" description="Helical" evidence="1">
    <location>
        <begin position="354"/>
        <end position="378"/>
    </location>
</feature>
<feature type="chain" id="PRO_5043126661" evidence="2">
    <location>
        <begin position="22"/>
        <end position="413"/>
    </location>
</feature>
<feature type="signal peptide" evidence="2">
    <location>
        <begin position="1"/>
        <end position="21"/>
    </location>
</feature>